<keyword evidence="1" id="KW-0614">Plasmid</keyword>
<accession>A0A2P9ELF7</accession>
<dbReference type="RefSeq" id="WP_159373162.1">
    <property type="nucleotide sequence ID" value="NZ_JAPMMH010000060.1"/>
</dbReference>
<dbReference type="EMBL" id="LT985310">
    <property type="protein sequence ID" value="SPE04174.1"/>
    <property type="molecule type" value="Genomic_DNA"/>
</dbReference>
<sequence length="236" mass="26841">MRIAVLNYSGNVGKTTISQHMLLPRLNYEILRIETLNSDGEGNGQKMAAEDFDKIFNTILNLDDVIIDVGSSNIETFKSKLTFDFAGSHSFIDYFIIPVTPDAKQQIDTIKTIIEFIELGVACEKIKVIFNRVNIKKDIKEQFSTILKSEELKAVCFEITEDTPCISDSTLFKTLERANLTYNNVKDYPTISELDEQLAGKTGKEKIVLELQKFYKLGFNSYQKQMQHAFDALNII</sequence>
<organism evidence="1 2">
    <name type="scientific">Escherichia coli</name>
    <dbReference type="NCBI Taxonomy" id="562"/>
    <lineage>
        <taxon>Bacteria</taxon>
        <taxon>Pseudomonadati</taxon>
        <taxon>Pseudomonadota</taxon>
        <taxon>Gammaproteobacteria</taxon>
        <taxon>Enterobacterales</taxon>
        <taxon>Enterobacteriaceae</taxon>
        <taxon>Escherichia</taxon>
    </lineage>
</organism>
<name>A0A2P9ELF7_ECOLX</name>
<dbReference type="SUPFAM" id="SSF52540">
    <property type="entry name" value="P-loop containing nucleoside triphosphate hydrolases"/>
    <property type="match status" value="1"/>
</dbReference>
<evidence type="ECO:0000313" key="2">
    <source>
        <dbReference type="Proteomes" id="UP000308142"/>
    </source>
</evidence>
<dbReference type="AlphaFoldDB" id="A0A2P9ELF7"/>
<gene>
    <name evidence="1" type="ORF">RCS93_PII0033</name>
</gene>
<dbReference type="Proteomes" id="UP000308142">
    <property type="component" value="Plasmid RCS93_pII"/>
</dbReference>
<geneLocation type="plasmid" evidence="2">
    <name>rcs93_pii</name>
</geneLocation>
<evidence type="ECO:0000313" key="1">
    <source>
        <dbReference type="EMBL" id="SPE04174.1"/>
    </source>
</evidence>
<proteinExistence type="predicted"/>
<dbReference type="InterPro" id="IPR027417">
    <property type="entry name" value="P-loop_NTPase"/>
</dbReference>
<dbReference type="Gene3D" id="3.40.50.300">
    <property type="entry name" value="P-loop containing nucleotide triphosphate hydrolases"/>
    <property type="match status" value="1"/>
</dbReference>
<reference evidence="2" key="1">
    <citation type="submission" date="2018-02" db="EMBL/GenBank/DDBJ databases">
        <authorList>
            <person name="Cea G.-C."/>
            <person name="William W."/>
        </authorList>
    </citation>
    <scope>NUCLEOTIDE SEQUENCE [LARGE SCALE GENOMIC DNA]</scope>
    <source>
        <strain evidence="2">CIP106223</strain>
        <plasmid evidence="2">rcs93_pii</plasmid>
    </source>
</reference>
<protein>
    <submittedName>
        <fullName evidence="1">Uncharacterized protein</fullName>
    </submittedName>
</protein>